<keyword evidence="3" id="KW-1185">Reference proteome</keyword>
<evidence type="ECO:0000313" key="3">
    <source>
        <dbReference type="Proteomes" id="UP001157418"/>
    </source>
</evidence>
<dbReference type="PANTHER" id="PTHR33222">
    <property type="match status" value="1"/>
</dbReference>
<feature type="transmembrane region" description="Helical" evidence="1">
    <location>
        <begin position="121"/>
        <end position="142"/>
    </location>
</feature>
<proteinExistence type="predicted"/>
<organism evidence="2 3">
    <name type="scientific">Lactuca virosa</name>
    <dbReference type="NCBI Taxonomy" id="75947"/>
    <lineage>
        <taxon>Eukaryota</taxon>
        <taxon>Viridiplantae</taxon>
        <taxon>Streptophyta</taxon>
        <taxon>Embryophyta</taxon>
        <taxon>Tracheophyta</taxon>
        <taxon>Spermatophyta</taxon>
        <taxon>Magnoliopsida</taxon>
        <taxon>eudicotyledons</taxon>
        <taxon>Gunneridae</taxon>
        <taxon>Pentapetalae</taxon>
        <taxon>asterids</taxon>
        <taxon>campanulids</taxon>
        <taxon>Asterales</taxon>
        <taxon>Asteraceae</taxon>
        <taxon>Cichorioideae</taxon>
        <taxon>Cichorieae</taxon>
        <taxon>Lactucinae</taxon>
        <taxon>Lactuca</taxon>
    </lineage>
</organism>
<dbReference type="InterPro" id="IPR033344">
    <property type="entry name" value="CURT1"/>
</dbReference>
<keyword evidence="1" id="KW-1133">Transmembrane helix</keyword>
<gene>
    <name evidence="2" type="ORF">LVIROSA_LOCUS40</name>
</gene>
<keyword evidence="1" id="KW-0472">Membrane</keyword>
<dbReference type="Proteomes" id="UP001157418">
    <property type="component" value="Unassembled WGS sequence"/>
</dbReference>
<accession>A0AAU9L958</accession>
<evidence type="ECO:0000313" key="2">
    <source>
        <dbReference type="EMBL" id="CAH1411984.1"/>
    </source>
</evidence>
<evidence type="ECO:0008006" key="4">
    <source>
        <dbReference type="Google" id="ProtNLM"/>
    </source>
</evidence>
<dbReference type="GO" id="GO:0009535">
    <property type="term" value="C:chloroplast thylakoid membrane"/>
    <property type="evidence" value="ECO:0007669"/>
    <property type="project" value="TreeGrafter"/>
</dbReference>
<sequence length="159" mass="17539">MATAFAATTSSPATAVGLPQLPTTLYVPCSVLPYLPTRSFSSLIKHVSELQVTGFNYECCFVYMCVLYTMKLSTFFVLPWSRRSFMFQIKASEDASFAPDANELFNDLKEKWNALENKSTVVVYGGGAVVAIWISSILVGVFNSVSLVCFLDVVCILWS</sequence>
<dbReference type="EMBL" id="CAKMRJ010000001">
    <property type="protein sequence ID" value="CAH1411984.1"/>
    <property type="molecule type" value="Genomic_DNA"/>
</dbReference>
<evidence type="ECO:0000256" key="1">
    <source>
        <dbReference type="SAM" id="Phobius"/>
    </source>
</evidence>
<reference evidence="2 3" key="1">
    <citation type="submission" date="2022-01" db="EMBL/GenBank/DDBJ databases">
        <authorList>
            <person name="Xiong W."/>
            <person name="Schranz E."/>
        </authorList>
    </citation>
    <scope>NUCLEOTIDE SEQUENCE [LARGE SCALE GENOMIC DNA]</scope>
</reference>
<keyword evidence="1" id="KW-0812">Transmembrane</keyword>
<protein>
    <recommendedName>
        <fullName evidence="4">Cyanobacterial aminoacyl-tRNA synthetase CAAD domain-containing protein</fullName>
    </recommendedName>
</protein>
<dbReference type="PANTHER" id="PTHR33222:SF4">
    <property type="entry name" value="PROTEIN CURVATURE THYLAKOID 1A, CHLOROPLASTIC"/>
    <property type="match status" value="1"/>
</dbReference>
<comment type="caution">
    <text evidence="2">The sequence shown here is derived from an EMBL/GenBank/DDBJ whole genome shotgun (WGS) entry which is preliminary data.</text>
</comment>
<name>A0AAU9L958_9ASTR</name>
<feature type="transmembrane region" description="Helical" evidence="1">
    <location>
        <begin position="61"/>
        <end position="80"/>
    </location>
</feature>
<dbReference type="AlphaFoldDB" id="A0AAU9L958"/>